<dbReference type="Gene3D" id="3.30.70.1400">
    <property type="entry name" value="Aminomethyltransferase beta-barrel domains"/>
    <property type="match status" value="1"/>
</dbReference>
<dbReference type="Pfam" id="PF01571">
    <property type="entry name" value="GCV_T"/>
    <property type="match status" value="1"/>
</dbReference>
<dbReference type="InterPro" id="IPR027266">
    <property type="entry name" value="TrmE/GcvT-like"/>
</dbReference>
<dbReference type="Proteomes" id="UP000824076">
    <property type="component" value="Unassembled WGS sequence"/>
</dbReference>
<dbReference type="PANTHER" id="PTHR43757">
    <property type="entry name" value="AMINOMETHYLTRANSFERASE"/>
    <property type="match status" value="1"/>
</dbReference>
<organism evidence="11 12">
    <name type="scientific">Candidatus Limisoma intestinavium</name>
    <dbReference type="NCBI Taxonomy" id="2840856"/>
    <lineage>
        <taxon>Bacteria</taxon>
        <taxon>Pseudomonadati</taxon>
        <taxon>Bacteroidota</taxon>
        <taxon>Bacteroidia</taxon>
        <taxon>Bacteroidales</taxon>
        <taxon>Candidatus Limisoma</taxon>
    </lineage>
</organism>
<dbReference type="Pfam" id="PF08669">
    <property type="entry name" value="GCV_T_C"/>
    <property type="match status" value="1"/>
</dbReference>
<evidence type="ECO:0000259" key="9">
    <source>
        <dbReference type="Pfam" id="PF01571"/>
    </source>
</evidence>
<dbReference type="InterPro" id="IPR028896">
    <property type="entry name" value="GcvT/YgfZ/DmdA"/>
</dbReference>
<evidence type="ECO:0000256" key="1">
    <source>
        <dbReference type="ARBA" id="ARBA00008609"/>
    </source>
</evidence>
<dbReference type="AlphaFoldDB" id="A0A9D1LF97"/>
<dbReference type="FunFam" id="2.40.30.110:FF:000003">
    <property type="entry name" value="Aminomethyltransferase"/>
    <property type="match status" value="1"/>
</dbReference>
<dbReference type="GO" id="GO:0008483">
    <property type="term" value="F:transaminase activity"/>
    <property type="evidence" value="ECO:0007669"/>
    <property type="project" value="UniProtKB-KW"/>
</dbReference>
<feature type="binding site" evidence="8">
    <location>
        <position position="199"/>
    </location>
    <ligand>
        <name>substrate</name>
    </ligand>
</feature>
<dbReference type="InterPro" id="IPR006222">
    <property type="entry name" value="GCVT_N"/>
</dbReference>
<dbReference type="EC" id="2.1.2.10" evidence="2 7"/>
<evidence type="ECO:0000313" key="12">
    <source>
        <dbReference type="Proteomes" id="UP000824076"/>
    </source>
</evidence>
<dbReference type="GO" id="GO:0005960">
    <property type="term" value="C:glycine cleavage complex"/>
    <property type="evidence" value="ECO:0007669"/>
    <property type="project" value="InterPro"/>
</dbReference>
<dbReference type="Gene3D" id="3.30.1360.120">
    <property type="entry name" value="Probable tRNA modification gtpase trme, domain 1"/>
    <property type="match status" value="1"/>
</dbReference>
<dbReference type="PIRSF" id="PIRSF006487">
    <property type="entry name" value="GcvT"/>
    <property type="match status" value="1"/>
</dbReference>
<evidence type="ECO:0000256" key="2">
    <source>
        <dbReference type="ARBA" id="ARBA00012616"/>
    </source>
</evidence>
<evidence type="ECO:0000256" key="7">
    <source>
        <dbReference type="HAMAP-Rule" id="MF_00259"/>
    </source>
</evidence>
<feature type="domain" description="Aminomethyltransferase C-terminal" evidence="10">
    <location>
        <begin position="282"/>
        <end position="360"/>
    </location>
</feature>
<reference evidence="11" key="2">
    <citation type="journal article" date="2021" name="PeerJ">
        <title>Extensive microbial diversity within the chicken gut microbiome revealed by metagenomics and culture.</title>
        <authorList>
            <person name="Gilroy R."/>
            <person name="Ravi A."/>
            <person name="Getino M."/>
            <person name="Pursley I."/>
            <person name="Horton D.L."/>
            <person name="Alikhan N.F."/>
            <person name="Baker D."/>
            <person name="Gharbi K."/>
            <person name="Hall N."/>
            <person name="Watson M."/>
            <person name="Adriaenssens E.M."/>
            <person name="Foster-Nyarko E."/>
            <person name="Jarju S."/>
            <person name="Secka A."/>
            <person name="Antonio M."/>
            <person name="Oren A."/>
            <person name="Chaudhuri R.R."/>
            <person name="La Ragione R."/>
            <person name="Hildebrand F."/>
            <person name="Pallen M.J."/>
        </authorList>
    </citation>
    <scope>NUCLEOTIDE SEQUENCE</scope>
    <source>
        <strain evidence="11">17073</strain>
    </source>
</reference>
<evidence type="ECO:0000259" key="10">
    <source>
        <dbReference type="Pfam" id="PF08669"/>
    </source>
</evidence>
<dbReference type="NCBIfam" id="NF001567">
    <property type="entry name" value="PRK00389.1"/>
    <property type="match status" value="1"/>
</dbReference>
<comment type="caution">
    <text evidence="11">The sequence shown here is derived from an EMBL/GenBank/DDBJ whole genome shotgun (WGS) entry which is preliminary data.</text>
</comment>
<dbReference type="SUPFAM" id="SSF101790">
    <property type="entry name" value="Aminomethyltransferase beta-barrel domain"/>
    <property type="match status" value="1"/>
</dbReference>
<dbReference type="Gene3D" id="2.40.30.110">
    <property type="entry name" value="Aminomethyltransferase beta-barrel domains"/>
    <property type="match status" value="1"/>
</dbReference>
<dbReference type="InterPro" id="IPR006223">
    <property type="entry name" value="GcvT"/>
</dbReference>
<evidence type="ECO:0000313" key="11">
    <source>
        <dbReference type="EMBL" id="HIU38488.1"/>
    </source>
</evidence>
<dbReference type="InterPro" id="IPR013977">
    <property type="entry name" value="GcvT_C"/>
</dbReference>
<feature type="domain" description="GCVT N-terminal" evidence="9">
    <location>
        <begin position="9"/>
        <end position="263"/>
    </location>
</feature>
<name>A0A9D1LF97_9BACT</name>
<dbReference type="GO" id="GO:0004047">
    <property type="term" value="F:aminomethyltransferase activity"/>
    <property type="evidence" value="ECO:0007669"/>
    <property type="project" value="UniProtKB-UniRule"/>
</dbReference>
<comment type="catalytic activity">
    <reaction evidence="6 7">
        <text>N(6)-[(R)-S(8)-aminomethyldihydrolipoyl]-L-lysyl-[protein] + (6S)-5,6,7,8-tetrahydrofolate = N(6)-[(R)-dihydrolipoyl]-L-lysyl-[protein] + (6R)-5,10-methylene-5,6,7,8-tetrahydrofolate + NH4(+)</text>
        <dbReference type="Rhea" id="RHEA:16945"/>
        <dbReference type="Rhea" id="RHEA-COMP:10475"/>
        <dbReference type="Rhea" id="RHEA-COMP:10492"/>
        <dbReference type="ChEBI" id="CHEBI:15636"/>
        <dbReference type="ChEBI" id="CHEBI:28938"/>
        <dbReference type="ChEBI" id="CHEBI:57453"/>
        <dbReference type="ChEBI" id="CHEBI:83100"/>
        <dbReference type="ChEBI" id="CHEBI:83143"/>
        <dbReference type="EC" id="2.1.2.10"/>
    </reaction>
</comment>
<comment type="similarity">
    <text evidence="1 7">Belongs to the GcvT family.</text>
</comment>
<evidence type="ECO:0000256" key="8">
    <source>
        <dbReference type="PIRSR" id="PIRSR006487-1"/>
    </source>
</evidence>
<dbReference type="SUPFAM" id="SSF103025">
    <property type="entry name" value="Folate-binding domain"/>
    <property type="match status" value="1"/>
</dbReference>
<dbReference type="InterPro" id="IPR022903">
    <property type="entry name" value="GcvT_bac"/>
</dbReference>
<keyword evidence="3 7" id="KW-0032">Aminotransferase</keyword>
<gene>
    <name evidence="7 11" type="primary">gcvT</name>
    <name evidence="11" type="ORF">IAD18_02335</name>
</gene>
<evidence type="ECO:0000256" key="6">
    <source>
        <dbReference type="ARBA" id="ARBA00047665"/>
    </source>
</evidence>
<evidence type="ECO:0000256" key="3">
    <source>
        <dbReference type="ARBA" id="ARBA00022576"/>
    </source>
</evidence>
<proteinExistence type="inferred from homology"/>
<dbReference type="GO" id="GO:0005829">
    <property type="term" value="C:cytosol"/>
    <property type="evidence" value="ECO:0007669"/>
    <property type="project" value="TreeGrafter"/>
</dbReference>
<dbReference type="Gene3D" id="4.10.1250.10">
    <property type="entry name" value="Aminomethyltransferase fragment"/>
    <property type="match status" value="1"/>
</dbReference>
<protein>
    <recommendedName>
        <fullName evidence="2 7">Aminomethyltransferase</fullName>
        <ecNumber evidence="2 7">2.1.2.10</ecNumber>
    </recommendedName>
    <alternativeName>
        <fullName evidence="5 7">Glycine cleavage system T protein</fullName>
    </alternativeName>
</protein>
<sequence>MENLKKTCLYDKHVALGAKMSPFGGFMMPIEYSSIIEEHNAVRNDAGMFDVSHMGEIFITGNDAEKFVNHIFTNDVTGLPAGKILYGMMLYPDGGVVDDLLVYRMSSPDTWLLVVNASNVDKDEEWIRRQSEGYDVAIDNASERWGQIALQGPKSECIAERVLDMDVADLTFYTFKEIKWYDAPVIVSRTGYTGEDGFEFYAAPEVTARMWDTLLTDAHVRPCGLGCRDTLRFEAGLPLYGHELSADISPVMAGLSMFVKMDKPEFVGKEAVVKQKEEGTERKLVGIELHDKAIPRAGYEVVADGETVGVVTTGYHTVSTDRSVCMALVERRYSALGTEVEVRIRKKLFKGTVCKKRFYDKKYKK</sequence>
<dbReference type="FunFam" id="3.30.70.1400:FF:000001">
    <property type="entry name" value="Aminomethyltransferase"/>
    <property type="match status" value="1"/>
</dbReference>
<dbReference type="EMBL" id="DVMS01000064">
    <property type="protein sequence ID" value="HIU38488.1"/>
    <property type="molecule type" value="Genomic_DNA"/>
</dbReference>
<reference evidence="11" key="1">
    <citation type="submission" date="2020-10" db="EMBL/GenBank/DDBJ databases">
        <authorList>
            <person name="Gilroy R."/>
        </authorList>
    </citation>
    <scope>NUCLEOTIDE SEQUENCE</scope>
    <source>
        <strain evidence="11">17073</strain>
    </source>
</reference>
<dbReference type="InterPro" id="IPR029043">
    <property type="entry name" value="GcvT/YgfZ_C"/>
</dbReference>
<comment type="function">
    <text evidence="7">The glycine cleavage system catalyzes the degradation of glycine.</text>
</comment>
<evidence type="ECO:0000256" key="5">
    <source>
        <dbReference type="ARBA" id="ARBA00031395"/>
    </source>
</evidence>
<accession>A0A9D1LF97</accession>
<dbReference type="NCBIfam" id="TIGR00528">
    <property type="entry name" value="gcvT"/>
    <property type="match status" value="1"/>
</dbReference>
<dbReference type="HAMAP" id="MF_00259">
    <property type="entry name" value="GcvT"/>
    <property type="match status" value="1"/>
</dbReference>
<comment type="subunit">
    <text evidence="7">The glycine cleavage system is composed of four proteins: P, T, L and H.</text>
</comment>
<dbReference type="GO" id="GO:0019464">
    <property type="term" value="P:glycine decarboxylation via glycine cleavage system"/>
    <property type="evidence" value="ECO:0007669"/>
    <property type="project" value="UniProtKB-UniRule"/>
</dbReference>
<dbReference type="PANTHER" id="PTHR43757:SF2">
    <property type="entry name" value="AMINOMETHYLTRANSFERASE, MITOCHONDRIAL"/>
    <property type="match status" value="1"/>
</dbReference>
<keyword evidence="4 7" id="KW-0808">Transferase</keyword>
<evidence type="ECO:0000256" key="4">
    <source>
        <dbReference type="ARBA" id="ARBA00022679"/>
    </source>
</evidence>